<sequence length="136" mass="16318">MEEVRQEYINLQKSIASLGEGITNIVQENEIQFFESFKVFMQSVKDDFIRFEEKIEKKEKALRDHELVKKLEKEKNFYKKQALELDCELNSAKKRELELLQNREELENDRFWLTTQLKEVLKNSGERGEDDILNET</sequence>
<accession>A0AAD3CTU0</accession>
<dbReference type="AlphaFoldDB" id="A0AAD3CTU0"/>
<protein>
    <submittedName>
        <fullName evidence="2">Uncharacterized protein</fullName>
    </submittedName>
</protein>
<proteinExistence type="predicted"/>
<dbReference type="EMBL" id="BLLK01000045">
    <property type="protein sequence ID" value="GFH52107.1"/>
    <property type="molecule type" value="Genomic_DNA"/>
</dbReference>
<keyword evidence="1" id="KW-0175">Coiled coil</keyword>
<organism evidence="2 3">
    <name type="scientific">Chaetoceros tenuissimus</name>
    <dbReference type="NCBI Taxonomy" id="426638"/>
    <lineage>
        <taxon>Eukaryota</taxon>
        <taxon>Sar</taxon>
        <taxon>Stramenopiles</taxon>
        <taxon>Ochrophyta</taxon>
        <taxon>Bacillariophyta</taxon>
        <taxon>Coscinodiscophyceae</taxon>
        <taxon>Chaetocerotophycidae</taxon>
        <taxon>Chaetocerotales</taxon>
        <taxon>Chaetocerotaceae</taxon>
        <taxon>Chaetoceros</taxon>
    </lineage>
</organism>
<evidence type="ECO:0000313" key="2">
    <source>
        <dbReference type="EMBL" id="GFH52107.1"/>
    </source>
</evidence>
<reference evidence="2 3" key="1">
    <citation type="journal article" date="2021" name="Sci. Rep.">
        <title>The genome of the diatom Chaetoceros tenuissimus carries an ancient integrated fragment of an extant virus.</title>
        <authorList>
            <person name="Hongo Y."/>
            <person name="Kimura K."/>
            <person name="Takaki Y."/>
            <person name="Yoshida Y."/>
            <person name="Baba S."/>
            <person name="Kobayashi G."/>
            <person name="Nagasaki K."/>
            <person name="Hano T."/>
            <person name="Tomaru Y."/>
        </authorList>
    </citation>
    <scope>NUCLEOTIDE SEQUENCE [LARGE SCALE GENOMIC DNA]</scope>
    <source>
        <strain evidence="2 3">NIES-3715</strain>
    </source>
</reference>
<comment type="caution">
    <text evidence="2">The sequence shown here is derived from an EMBL/GenBank/DDBJ whole genome shotgun (WGS) entry which is preliminary data.</text>
</comment>
<name>A0AAD3CTU0_9STRA</name>
<gene>
    <name evidence="2" type="ORF">CTEN210_08583</name>
</gene>
<evidence type="ECO:0000313" key="3">
    <source>
        <dbReference type="Proteomes" id="UP001054902"/>
    </source>
</evidence>
<feature type="coiled-coil region" evidence="1">
    <location>
        <begin position="41"/>
        <end position="109"/>
    </location>
</feature>
<keyword evidence="3" id="KW-1185">Reference proteome</keyword>
<evidence type="ECO:0000256" key="1">
    <source>
        <dbReference type="SAM" id="Coils"/>
    </source>
</evidence>
<dbReference type="Proteomes" id="UP001054902">
    <property type="component" value="Unassembled WGS sequence"/>
</dbReference>